<reference evidence="4 5" key="1">
    <citation type="submission" date="2017-12" db="EMBL/GenBank/DDBJ databases">
        <title>Sequencing the genomes of 1000 Actinobacteria strains.</title>
        <authorList>
            <person name="Klenk H.-P."/>
        </authorList>
    </citation>
    <scope>NUCLEOTIDE SEQUENCE [LARGE SCALE GENOMIC DNA]</scope>
    <source>
        <strain evidence="4 5">DSM 45165</strain>
    </source>
</reference>
<dbReference type="Proteomes" id="UP000233750">
    <property type="component" value="Unassembled WGS sequence"/>
</dbReference>
<dbReference type="GO" id="GO:0016627">
    <property type="term" value="F:oxidoreductase activity, acting on the CH-CH group of donors"/>
    <property type="evidence" value="ECO:0007669"/>
    <property type="project" value="TreeGrafter"/>
</dbReference>
<dbReference type="PANTHER" id="PTHR35176">
    <property type="entry name" value="HEME OXYGENASE HI_0854-RELATED"/>
    <property type="match status" value="1"/>
</dbReference>
<evidence type="ECO:0000259" key="2">
    <source>
        <dbReference type="Pfam" id="PF01243"/>
    </source>
</evidence>
<dbReference type="OrthoDB" id="162914at2"/>
<keyword evidence="1" id="KW-0560">Oxidoreductase</keyword>
<dbReference type="Gene3D" id="2.30.110.10">
    <property type="entry name" value="Electron Transport, Fmn-binding Protein, Chain A"/>
    <property type="match status" value="1"/>
</dbReference>
<gene>
    <name evidence="4" type="ORF">ATK30_7300</name>
    <name evidence="3" type="ORF">H5411_25850</name>
</gene>
<evidence type="ECO:0000313" key="5">
    <source>
        <dbReference type="Proteomes" id="UP000233750"/>
    </source>
</evidence>
<dbReference type="PANTHER" id="PTHR35176:SF6">
    <property type="entry name" value="HEME OXYGENASE HI_0854-RELATED"/>
    <property type="match status" value="1"/>
</dbReference>
<dbReference type="InterPro" id="IPR052019">
    <property type="entry name" value="F420H2_bilvrd_red/Heme_oxyg"/>
</dbReference>
<dbReference type="InterPro" id="IPR019920">
    <property type="entry name" value="F420-binding_dom_put"/>
</dbReference>
<dbReference type="EMBL" id="PJMY01000003">
    <property type="protein sequence ID" value="PKV96355.1"/>
    <property type="molecule type" value="Genomic_DNA"/>
</dbReference>
<organism evidence="4 5">
    <name type="scientific">Amycolatopsis echigonensis</name>
    <dbReference type="NCBI Taxonomy" id="2576905"/>
    <lineage>
        <taxon>Bacteria</taxon>
        <taxon>Bacillati</taxon>
        <taxon>Actinomycetota</taxon>
        <taxon>Actinomycetes</taxon>
        <taxon>Pseudonocardiales</taxon>
        <taxon>Pseudonocardiaceae</taxon>
        <taxon>Amycolatopsis</taxon>
    </lineage>
</organism>
<dbReference type="InterPro" id="IPR011576">
    <property type="entry name" value="Pyridox_Oxase_N"/>
</dbReference>
<evidence type="ECO:0000256" key="1">
    <source>
        <dbReference type="ARBA" id="ARBA00023002"/>
    </source>
</evidence>
<dbReference type="GO" id="GO:0070967">
    <property type="term" value="F:coenzyme F420 binding"/>
    <property type="evidence" value="ECO:0007669"/>
    <property type="project" value="TreeGrafter"/>
</dbReference>
<dbReference type="Proteomes" id="UP000550260">
    <property type="component" value="Unassembled WGS sequence"/>
</dbReference>
<comment type="caution">
    <text evidence="4">The sequence shown here is derived from an EMBL/GenBank/DDBJ whole genome shotgun (WGS) entry which is preliminary data.</text>
</comment>
<dbReference type="InterPro" id="IPR012349">
    <property type="entry name" value="Split_barrel_FMN-bd"/>
</dbReference>
<dbReference type="AlphaFoldDB" id="A0A2N3WR79"/>
<dbReference type="NCBIfam" id="TIGR03618">
    <property type="entry name" value="Rv1155_F420"/>
    <property type="match status" value="1"/>
</dbReference>
<sequence length="145" mass="16401">MPARTADGPKLLPETEELATGKNFAAVTTVLPSGRLQTQTIWVHVENGRIVLNTETHRAKYRNVVRDDRITVLIRDEQDPYRYAEVRGRVTGVETGERARLQVDELARKYTGGDYPPDAIKSERVILQVTPERQTFIDQKKGVAD</sequence>
<evidence type="ECO:0000313" key="4">
    <source>
        <dbReference type="EMBL" id="PKV96355.1"/>
    </source>
</evidence>
<feature type="domain" description="Pyridoxamine 5'-phosphate oxidase N-terminal" evidence="2">
    <location>
        <begin position="13"/>
        <end position="134"/>
    </location>
</feature>
<reference evidence="3 6" key="2">
    <citation type="submission" date="2020-08" db="EMBL/GenBank/DDBJ databases">
        <title>Amycolatopsis echigonensis JCM 21831.</title>
        <authorList>
            <person name="Tedsree N."/>
            <person name="Kuncharoen N."/>
            <person name="Likhitwitayawuid K."/>
            <person name="Tanasupawat S."/>
        </authorList>
    </citation>
    <scope>NUCLEOTIDE SEQUENCE [LARGE SCALE GENOMIC DNA]</scope>
    <source>
        <strain evidence="3 6">JCM 21831</strain>
    </source>
</reference>
<dbReference type="SUPFAM" id="SSF50475">
    <property type="entry name" value="FMN-binding split barrel"/>
    <property type="match status" value="1"/>
</dbReference>
<proteinExistence type="predicted"/>
<dbReference type="EMBL" id="JACJHR010000040">
    <property type="protein sequence ID" value="MBB2502549.1"/>
    <property type="molecule type" value="Genomic_DNA"/>
</dbReference>
<evidence type="ECO:0000313" key="6">
    <source>
        <dbReference type="Proteomes" id="UP000550260"/>
    </source>
</evidence>
<keyword evidence="5" id="KW-1185">Reference proteome</keyword>
<dbReference type="RefSeq" id="WP_101439234.1">
    <property type="nucleotide sequence ID" value="NZ_JACJHR010000040.1"/>
</dbReference>
<name>A0A2N3WR79_9PSEU</name>
<accession>A0A8E1W2K5</accession>
<evidence type="ECO:0000313" key="3">
    <source>
        <dbReference type="EMBL" id="MBB2502549.1"/>
    </source>
</evidence>
<dbReference type="GO" id="GO:0005829">
    <property type="term" value="C:cytosol"/>
    <property type="evidence" value="ECO:0007669"/>
    <property type="project" value="TreeGrafter"/>
</dbReference>
<accession>A0A2N3WR79</accession>
<protein>
    <submittedName>
        <fullName evidence="4">PPOX class probable F420-dependent enzyme</fullName>
    </submittedName>
    <submittedName>
        <fullName evidence="3">TIGR03618 family F420-dependent PPOX class oxidoreductase</fullName>
    </submittedName>
</protein>
<dbReference type="Pfam" id="PF01243">
    <property type="entry name" value="PNPOx_N"/>
    <property type="match status" value="1"/>
</dbReference>